<evidence type="ECO:0000313" key="3">
    <source>
        <dbReference type="Proteomes" id="UP000662904"/>
    </source>
</evidence>
<keyword evidence="1" id="KW-0472">Membrane</keyword>
<dbReference type="Proteomes" id="UP000662904">
    <property type="component" value="Chromosome"/>
</dbReference>
<dbReference type="KEGG" id="kme:H0A61_02182"/>
<name>A0A8A0RN17_9FIRM</name>
<sequence length="96" mass="10834">MEDDFSTLKKLLIKIEEFSIKMEKMRIAEYVSLMEDPIKILYTNFLAGIARGIGMAVGFTLLGAITIYILQKIVILNLPLLGDFIADIVKIVQDQL</sequence>
<organism evidence="2 3">
    <name type="scientific">Koleobacter methoxysyntrophicus</name>
    <dbReference type="NCBI Taxonomy" id="2751313"/>
    <lineage>
        <taxon>Bacteria</taxon>
        <taxon>Bacillati</taxon>
        <taxon>Bacillota</taxon>
        <taxon>Clostridia</taxon>
        <taxon>Koleobacterales</taxon>
        <taxon>Koleobacteraceae</taxon>
        <taxon>Koleobacter</taxon>
    </lineage>
</organism>
<dbReference type="Pfam" id="PF18910">
    <property type="entry name" value="DUF5665"/>
    <property type="match status" value="1"/>
</dbReference>
<keyword evidence="3" id="KW-1185">Reference proteome</keyword>
<dbReference type="InterPro" id="IPR043723">
    <property type="entry name" value="DUF5665"/>
</dbReference>
<proteinExistence type="predicted"/>
<evidence type="ECO:0000256" key="1">
    <source>
        <dbReference type="SAM" id="Phobius"/>
    </source>
</evidence>
<reference evidence="2" key="1">
    <citation type="submission" date="2020-07" db="EMBL/GenBank/DDBJ databases">
        <title>Koleobacter methoxysyntrophicus gen. nov., sp. nov., a novel anaerobic bacterium isolated from deep subsurface oil field and proposal of Koleobacterales ord. nov. in the phylum Firmicutes.</title>
        <authorList>
            <person name="Sakamoto S."/>
            <person name="Tamaki H."/>
        </authorList>
    </citation>
    <scope>NUCLEOTIDE SEQUENCE</scope>
    <source>
        <strain evidence="2">NRmbB1</strain>
    </source>
</reference>
<dbReference type="RefSeq" id="WP_206707137.1">
    <property type="nucleotide sequence ID" value="NZ_CP059066.1"/>
</dbReference>
<protein>
    <submittedName>
        <fullName evidence="2">Uncharacterized protein</fullName>
    </submittedName>
</protein>
<gene>
    <name evidence="2" type="ORF">H0A61_02182</name>
</gene>
<feature type="transmembrane region" description="Helical" evidence="1">
    <location>
        <begin position="49"/>
        <end position="70"/>
    </location>
</feature>
<evidence type="ECO:0000313" key="2">
    <source>
        <dbReference type="EMBL" id="QSQ09801.1"/>
    </source>
</evidence>
<accession>A0A8A0RN17</accession>
<keyword evidence="1" id="KW-1133">Transmembrane helix</keyword>
<dbReference type="AlphaFoldDB" id="A0A8A0RN17"/>
<dbReference type="EMBL" id="CP059066">
    <property type="protein sequence ID" value="QSQ09801.1"/>
    <property type="molecule type" value="Genomic_DNA"/>
</dbReference>
<keyword evidence="1" id="KW-0812">Transmembrane</keyword>